<name>A0A2A6CAQ2_PRIPA</name>
<gene>
    <name evidence="1" type="primary">WBGene00091379</name>
</gene>
<reference evidence="1" key="2">
    <citation type="submission" date="2022-06" db="UniProtKB">
        <authorList>
            <consortium name="EnsemblMetazoa"/>
        </authorList>
    </citation>
    <scope>IDENTIFICATION</scope>
    <source>
        <strain evidence="1">PS312</strain>
    </source>
</reference>
<dbReference type="OrthoDB" id="5827120at2759"/>
<accession>A0A8R1Y361</accession>
<protein>
    <submittedName>
        <fullName evidence="1">Uncharacterized protein</fullName>
    </submittedName>
</protein>
<sequence>LIKMRQFISLLALTTLSAARTMPDFDDELLGKLVVSKKKFPFLTPQRSPDIAHVYPTDQQLDKIKEAIGKAQFAMRMKRAAAEGGDGFPTDATNAFGWFNDFKKFLGEFLKFEFSYEVLNSTIVDPGSLPFDKINSDAFFKAMVIDADQFKPYLEKEFNSRMRDHAAKDKPWLPAEKLIQEMKECLYFKYGSASDEDFKFDKETGGTMVYYKVTCMKVKDSYYIGLSTYDNKFTLHDIEHVDTIASGWSFLGFSKKKTEIKRWFEKRYVTLNDLKQLLDFIMRDFAERIRMEYKQYLTAANIPVHN</sequence>
<proteinExistence type="predicted"/>
<accession>A0A2A6CAQ2</accession>
<organism evidence="1 2">
    <name type="scientific">Pristionchus pacificus</name>
    <name type="common">Parasitic nematode worm</name>
    <dbReference type="NCBI Taxonomy" id="54126"/>
    <lineage>
        <taxon>Eukaryota</taxon>
        <taxon>Metazoa</taxon>
        <taxon>Ecdysozoa</taxon>
        <taxon>Nematoda</taxon>
        <taxon>Chromadorea</taxon>
        <taxon>Rhabditida</taxon>
        <taxon>Rhabditina</taxon>
        <taxon>Diplogasteromorpha</taxon>
        <taxon>Diplogasteroidea</taxon>
        <taxon>Neodiplogasteridae</taxon>
        <taxon>Pristionchus</taxon>
    </lineage>
</organism>
<keyword evidence="2" id="KW-1185">Reference proteome</keyword>
<dbReference type="Proteomes" id="UP000005239">
    <property type="component" value="Unassembled WGS sequence"/>
</dbReference>
<dbReference type="EnsemblMetazoa" id="PPA01825.1">
    <property type="protein sequence ID" value="PPA01825.1"/>
    <property type="gene ID" value="WBGene00091379"/>
</dbReference>
<dbReference type="AlphaFoldDB" id="A0A2A6CAQ2"/>
<evidence type="ECO:0000313" key="1">
    <source>
        <dbReference type="EnsemblMetazoa" id="PPA01825.1"/>
    </source>
</evidence>
<reference evidence="2" key="1">
    <citation type="journal article" date="2008" name="Nat. Genet.">
        <title>The Pristionchus pacificus genome provides a unique perspective on nematode lifestyle and parasitism.</title>
        <authorList>
            <person name="Dieterich C."/>
            <person name="Clifton S.W."/>
            <person name="Schuster L.N."/>
            <person name="Chinwalla A."/>
            <person name="Delehaunty K."/>
            <person name="Dinkelacker I."/>
            <person name="Fulton L."/>
            <person name="Fulton R."/>
            <person name="Godfrey J."/>
            <person name="Minx P."/>
            <person name="Mitreva M."/>
            <person name="Roeseler W."/>
            <person name="Tian H."/>
            <person name="Witte H."/>
            <person name="Yang S.P."/>
            <person name="Wilson R.K."/>
            <person name="Sommer R.J."/>
        </authorList>
    </citation>
    <scope>NUCLEOTIDE SEQUENCE [LARGE SCALE GENOMIC DNA]</scope>
    <source>
        <strain evidence="2">PS312</strain>
    </source>
</reference>
<evidence type="ECO:0000313" key="2">
    <source>
        <dbReference type="Proteomes" id="UP000005239"/>
    </source>
</evidence>